<feature type="transmembrane region" description="Helical" evidence="7">
    <location>
        <begin position="204"/>
        <end position="231"/>
    </location>
</feature>
<keyword evidence="4 7" id="KW-1133">Transmembrane helix</keyword>
<dbReference type="OrthoDB" id="9793390at2"/>
<feature type="transmembrane region" description="Helical" evidence="7">
    <location>
        <begin position="263"/>
        <end position="288"/>
    </location>
</feature>
<keyword evidence="3 7" id="KW-0812">Transmembrane</keyword>
<gene>
    <name evidence="8" type="ORF">Pla110_17650</name>
</gene>
<feature type="transmembrane region" description="Helical" evidence="7">
    <location>
        <begin position="295"/>
        <end position="321"/>
    </location>
</feature>
<evidence type="ECO:0000256" key="1">
    <source>
        <dbReference type="ARBA" id="ARBA00004141"/>
    </source>
</evidence>
<feature type="transmembrane region" description="Helical" evidence="7">
    <location>
        <begin position="327"/>
        <end position="348"/>
    </location>
</feature>
<proteinExistence type="inferred from homology"/>
<dbReference type="InterPro" id="IPR002549">
    <property type="entry name" value="AI-2E-like"/>
</dbReference>
<accession>A0A518CLE3</accession>
<feature type="transmembrane region" description="Helical" evidence="7">
    <location>
        <begin position="39"/>
        <end position="60"/>
    </location>
</feature>
<evidence type="ECO:0000256" key="5">
    <source>
        <dbReference type="ARBA" id="ARBA00023136"/>
    </source>
</evidence>
<organism evidence="8 9">
    <name type="scientific">Polystyrenella longa</name>
    <dbReference type="NCBI Taxonomy" id="2528007"/>
    <lineage>
        <taxon>Bacteria</taxon>
        <taxon>Pseudomonadati</taxon>
        <taxon>Planctomycetota</taxon>
        <taxon>Planctomycetia</taxon>
        <taxon>Planctomycetales</taxon>
        <taxon>Planctomycetaceae</taxon>
        <taxon>Polystyrenella</taxon>
    </lineage>
</organism>
<keyword evidence="5 7" id="KW-0472">Membrane</keyword>
<comment type="similarity">
    <text evidence="2">Belongs to the autoinducer-2 exporter (AI-2E) (TC 2.A.86) family.</text>
</comment>
<dbReference type="AlphaFoldDB" id="A0A518CLE3"/>
<evidence type="ECO:0000256" key="7">
    <source>
        <dbReference type="SAM" id="Phobius"/>
    </source>
</evidence>
<evidence type="ECO:0000256" key="3">
    <source>
        <dbReference type="ARBA" id="ARBA00022692"/>
    </source>
</evidence>
<evidence type="ECO:0000313" key="9">
    <source>
        <dbReference type="Proteomes" id="UP000317178"/>
    </source>
</evidence>
<feature type="region of interest" description="Disordered" evidence="6">
    <location>
        <begin position="149"/>
        <end position="184"/>
    </location>
</feature>
<evidence type="ECO:0000313" key="8">
    <source>
        <dbReference type="EMBL" id="QDU80043.1"/>
    </source>
</evidence>
<keyword evidence="9" id="KW-1185">Reference proteome</keyword>
<evidence type="ECO:0000256" key="2">
    <source>
        <dbReference type="ARBA" id="ARBA00009773"/>
    </source>
</evidence>
<feature type="transmembrane region" description="Helical" evidence="7">
    <location>
        <begin position="369"/>
        <end position="394"/>
    </location>
</feature>
<name>A0A518CLE3_9PLAN</name>
<dbReference type="GO" id="GO:0016020">
    <property type="term" value="C:membrane"/>
    <property type="evidence" value="ECO:0007669"/>
    <property type="project" value="UniProtKB-SubCell"/>
</dbReference>
<dbReference type="EMBL" id="CP036281">
    <property type="protein sequence ID" value="QDU80043.1"/>
    <property type="molecule type" value="Genomic_DNA"/>
</dbReference>
<dbReference type="KEGG" id="plon:Pla110_17650"/>
<dbReference type="PANTHER" id="PTHR21716">
    <property type="entry name" value="TRANSMEMBRANE PROTEIN"/>
    <property type="match status" value="1"/>
</dbReference>
<protein>
    <recommendedName>
        <fullName evidence="10">Pheromone autoinducer 2 transporter</fullName>
    </recommendedName>
</protein>
<reference evidence="8 9" key="1">
    <citation type="submission" date="2019-02" db="EMBL/GenBank/DDBJ databases">
        <title>Deep-cultivation of Planctomycetes and their phenomic and genomic characterization uncovers novel biology.</title>
        <authorList>
            <person name="Wiegand S."/>
            <person name="Jogler M."/>
            <person name="Boedeker C."/>
            <person name="Pinto D."/>
            <person name="Vollmers J."/>
            <person name="Rivas-Marin E."/>
            <person name="Kohn T."/>
            <person name="Peeters S.H."/>
            <person name="Heuer A."/>
            <person name="Rast P."/>
            <person name="Oberbeckmann S."/>
            <person name="Bunk B."/>
            <person name="Jeske O."/>
            <person name="Meyerdierks A."/>
            <person name="Storesund J.E."/>
            <person name="Kallscheuer N."/>
            <person name="Luecker S."/>
            <person name="Lage O.M."/>
            <person name="Pohl T."/>
            <person name="Merkel B.J."/>
            <person name="Hornburger P."/>
            <person name="Mueller R.-W."/>
            <person name="Bruemmer F."/>
            <person name="Labrenz M."/>
            <person name="Spormann A.M."/>
            <person name="Op den Camp H."/>
            <person name="Overmann J."/>
            <person name="Amann R."/>
            <person name="Jetten M.S.M."/>
            <person name="Mascher T."/>
            <person name="Medema M.H."/>
            <person name="Devos D.P."/>
            <person name="Kaster A.-K."/>
            <person name="Ovreas L."/>
            <person name="Rohde M."/>
            <person name="Galperin M.Y."/>
            <person name="Jogler C."/>
        </authorList>
    </citation>
    <scope>NUCLEOTIDE SEQUENCE [LARGE SCALE GENOMIC DNA]</scope>
    <source>
        <strain evidence="8 9">Pla110</strain>
    </source>
</reference>
<evidence type="ECO:0008006" key="10">
    <source>
        <dbReference type="Google" id="ProtNLM"/>
    </source>
</evidence>
<dbReference type="RefSeq" id="WP_144995125.1">
    <property type="nucleotide sequence ID" value="NZ_CP036281.1"/>
</dbReference>
<sequence length="414" mass="44723">MNAPTKPIRTNILVPAFFILLMAWLFTIFSAALVTISHFFMLGFLGILLGVFLTKSSVLVGRYTHASYKVCLLLVVVACISIAVLLVTFAGRTIEERIEKATEKLDQSTIQISKWIDSHPSVQSTIEQIPFASEILNRASAIKPFMEGSLSDSLSSSETGSPSEKQETNTNGSENSNEHKSDQENATDTLELLQKSNIGSALGFLVNIFQAALAAILNFAIVIVVGLFLAVDPELYRDGIVKLIKPDLRERARDILNQSGSQLWAWLMGRLLTMLITGFGTGFSLYLIGAPIPLMLGLITGILTFVPNIGAAIALTVAVLISIPEGLTIAGLVIVTFVAFQILESYVFTPLIQQQAVAIPPALLITWQVLLGMIAGFLGVAIATPLLAVILVMIRTLYLEDVLGEEKQSSTSTA</sequence>
<dbReference type="PANTHER" id="PTHR21716:SF62">
    <property type="entry name" value="TRANSPORT PROTEIN YDBI-RELATED"/>
    <property type="match status" value="1"/>
</dbReference>
<feature type="compositionally biased region" description="Low complexity" evidence="6">
    <location>
        <begin position="149"/>
        <end position="175"/>
    </location>
</feature>
<dbReference type="GO" id="GO:0055085">
    <property type="term" value="P:transmembrane transport"/>
    <property type="evidence" value="ECO:0007669"/>
    <property type="project" value="TreeGrafter"/>
</dbReference>
<dbReference type="Pfam" id="PF01594">
    <property type="entry name" value="AI-2E_transport"/>
    <property type="match status" value="1"/>
</dbReference>
<feature type="transmembrane region" description="Helical" evidence="7">
    <location>
        <begin position="12"/>
        <end position="32"/>
    </location>
</feature>
<evidence type="ECO:0000256" key="4">
    <source>
        <dbReference type="ARBA" id="ARBA00022989"/>
    </source>
</evidence>
<feature type="transmembrane region" description="Helical" evidence="7">
    <location>
        <begin position="66"/>
        <end position="90"/>
    </location>
</feature>
<evidence type="ECO:0000256" key="6">
    <source>
        <dbReference type="SAM" id="MobiDB-lite"/>
    </source>
</evidence>
<dbReference type="Proteomes" id="UP000317178">
    <property type="component" value="Chromosome"/>
</dbReference>
<comment type="subcellular location">
    <subcellularLocation>
        <location evidence="1">Membrane</location>
        <topology evidence="1">Multi-pass membrane protein</topology>
    </subcellularLocation>
</comment>